<accession>A0A1B0G5N2</accession>
<reference evidence="2" key="1">
    <citation type="submission" date="2020-05" db="UniProtKB">
        <authorList>
            <consortium name="EnsemblMetazoa"/>
        </authorList>
    </citation>
    <scope>IDENTIFICATION</scope>
    <source>
        <strain evidence="2">Yale</strain>
    </source>
</reference>
<organism evidence="2 3">
    <name type="scientific">Glossina morsitans morsitans</name>
    <name type="common">Savannah tsetse fly</name>
    <dbReference type="NCBI Taxonomy" id="37546"/>
    <lineage>
        <taxon>Eukaryota</taxon>
        <taxon>Metazoa</taxon>
        <taxon>Ecdysozoa</taxon>
        <taxon>Arthropoda</taxon>
        <taxon>Hexapoda</taxon>
        <taxon>Insecta</taxon>
        <taxon>Pterygota</taxon>
        <taxon>Neoptera</taxon>
        <taxon>Endopterygota</taxon>
        <taxon>Diptera</taxon>
        <taxon>Brachycera</taxon>
        <taxon>Muscomorpha</taxon>
        <taxon>Hippoboscoidea</taxon>
        <taxon>Glossinidae</taxon>
        <taxon>Glossina</taxon>
    </lineage>
</organism>
<dbReference type="EMBL" id="CCAG010002395">
    <property type="status" value="NOT_ANNOTATED_CDS"/>
    <property type="molecule type" value="Genomic_DNA"/>
</dbReference>
<dbReference type="Proteomes" id="UP000092444">
    <property type="component" value="Unassembled WGS sequence"/>
</dbReference>
<dbReference type="EnsemblMetazoa" id="GMOY008628-RA">
    <property type="protein sequence ID" value="GMOY008628-PA"/>
    <property type="gene ID" value="GMOY008628"/>
</dbReference>
<keyword evidence="3" id="KW-1185">Reference proteome</keyword>
<name>A0A1B0G5N2_GLOMM</name>
<proteinExistence type="predicted"/>
<evidence type="ECO:0000313" key="2">
    <source>
        <dbReference type="EnsemblMetazoa" id="GMOY008628-PA"/>
    </source>
</evidence>
<sequence length="438" mass="49283">MSIYENKIELIREQERFLYYHMQFLESNLYTMEYLSGLNKHCIARYRGNIPSVTSIKQTMELCLEMAKDNSKNLLNNAQRTVDHLNEYYVTTFLNVAAKIRNMRNDGLALLDDEVLKANEYAHEIKRRFDNDLESAECQAGAFTKLALNCSLSVHFDAAIALVEVKSKIQSCLKGQEFCTCKDTYACNNVKEVKPAVLNAKSILTSNEVDSSKKSKTCILLKTETEHDLINITRKAGQDEKPEKLPSSLLAHQIQGPRVLASSNRPKQSFEPVTLPSSVLTQEIKAIEKSPTSLLAQASLPGSRFGQQSQHSETVRSSLLAQPSLHKSLLAKQSLPAPLLAQQSSRSSLLTKESIPSSRLETQNLLSPLPTHQTAMLPKSPLTQQKKNSDSMVEDLPESDDEVSEIFWKSRFEQQRQAAESLWNSHGDFDFPDMDDGW</sequence>
<dbReference type="AlphaFoldDB" id="A0A1B0G5N2"/>
<evidence type="ECO:0000313" key="3">
    <source>
        <dbReference type="Proteomes" id="UP000092444"/>
    </source>
</evidence>
<protein>
    <submittedName>
        <fullName evidence="2">Uncharacterized protein</fullName>
    </submittedName>
</protein>
<evidence type="ECO:0000256" key="1">
    <source>
        <dbReference type="SAM" id="MobiDB-lite"/>
    </source>
</evidence>
<dbReference type="VEuPathDB" id="VectorBase:GMOY008628"/>
<feature type="region of interest" description="Disordered" evidence="1">
    <location>
        <begin position="368"/>
        <end position="398"/>
    </location>
</feature>